<dbReference type="PANTHER" id="PTHR45833">
    <property type="entry name" value="METHIONINE SYNTHASE"/>
    <property type="match status" value="1"/>
</dbReference>
<keyword evidence="5 7" id="KW-0479">Metal-binding</keyword>
<keyword evidence="3 7" id="KW-0808">Transferase</keyword>
<dbReference type="InterPro" id="IPR036589">
    <property type="entry name" value="HCY_dom_sf"/>
</dbReference>
<evidence type="ECO:0000256" key="6">
    <source>
        <dbReference type="ARBA" id="ARBA00023285"/>
    </source>
</evidence>
<dbReference type="Pfam" id="PF02574">
    <property type="entry name" value="S-methyl_trans"/>
    <property type="match status" value="1"/>
</dbReference>
<comment type="caution">
    <text evidence="9">The sequence shown here is derived from an EMBL/GenBank/DDBJ whole genome shotgun (WGS) entry which is preliminary data.</text>
</comment>
<keyword evidence="2 7" id="KW-0489">Methyltransferase</keyword>
<keyword evidence="6" id="KW-0170">Cobalt</keyword>
<name>A0ABT3TYK0_9ACTN</name>
<feature type="domain" description="Hcy-binding" evidence="8">
    <location>
        <begin position="9"/>
        <end position="312"/>
    </location>
</feature>
<evidence type="ECO:0000259" key="8">
    <source>
        <dbReference type="PROSITE" id="PS50970"/>
    </source>
</evidence>
<sequence>MTGGSGQRVAALRAALASRVVVADGAMGTMLQAQDPTLDDFQQLEGCNEILNLTRPDIVRSVHEAYFAVGVDCVGTNTFGANFAALGEYDIPERVFELSEAGARVAREVADEFTASTGRQRWVLGSMGPGTKLPTLGHAPYTTLRDAYQHNAEGLIAGGADALLVETTQDLLQTKAALVGARRALEATATNLPLICSVTVETTGTMLLGSEIGAALTALEPLGIDMIGLNCATGPAEMSEHLRYLSRHSRIPISAMPNAGLPVLTRDGAHYPLTAPELADAQETFVREYGLSLVGGCCGTTPEHLRLVVERVRGLSPVVREPRPEP</sequence>
<evidence type="ECO:0000256" key="2">
    <source>
        <dbReference type="ARBA" id="ARBA00022603"/>
    </source>
</evidence>
<feature type="binding site" evidence="7">
    <location>
        <position position="231"/>
    </location>
    <ligand>
        <name>Zn(2+)</name>
        <dbReference type="ChEBI" id="CHEBI:29105"/>
    </ligand>
</feature>
<dbReference type="PANTHER" id="PTHR45833:SF1">
    <property type="entry name" value="METHIONINE SYNTHASE"/>
    <property type="match status" value="1"/>
</dbReference>
<dbReference type="RefSeq" id="WP_266600115.1">
    <property type="nucleotide sequence ID" value="NZ_JAPHNL010000152.1"/>
</dbReference>
<dbReference type="SUPFAM" id="SSF82282">
    <property type="entry name" value="Homocysteine S-methyltransferase"/>
    <property type="match status" value="1"/>
</dbReference>
<evidence type="ECO:0000256" key="5">
    <source>
        <dbReference type="ARBA" id="ARBA00022723"/>
    </source>
</evidence>
<feature type="binding site" evidence="7">
    <location>
        <position position="297"/>
    </location>
    <ligand>
        <name>Zn(2+)</name>
        <dbReference type="ChEBI" id="CHEBI:29105"/>
    </ligand>
</feature>
<feature type="binding site" evidence="7">
    <location>
        <position position="298"/>
    </location>
    <ligand>
        <name>Zn(2+)</name>
        <dbReference type="ChEBI" id="CHEBI:29105"/>
    </ligand>
</feature>
<evidence type="ECO:0000313" key="10">
    <source>
        <dbReference type="Proteomes" id="UP001163064"/>
    </source>
</evidence>
<evidence type="ECO:0000256" key="1">
    <source>
        <dbReference type="ARBA" id="ARBA00010398"/>
    </source>
</evidence>
<feature type="non-terminal residue" evidence="9">
    <location>
        <position position="326"/>
    </location>
</feature>
<gene>
    <name evidence="9" type="ORF">OFY01_15105</name>
</gene>
<evidence type="ECO:0000256" key="7">
    <source>
        <dbReference type="PROSITE-ProRule" id="PRU00333"/>
    </source>
</evidence>
<dbReference type="Gene3D" id="3.20.20.330">
    <property type="entry name" value="Homocysteine-binding-like domain"/>
    <property type="match status" value="1"/>
</dbReference>
<dbReference type="InterPro" id="IPR050554">
    <property type="entry name" value="Met_Synthase/Corrinoid"/>
</dbReference>
<comment type="cofactor">
    <cofactor evidence="7">
        <name>Zn(2+)</name>
        <dbReference type="ChEBI" id="CHEBI:29105"/>
    </cofactor>
</comment>
<evidence type="ECO:0000313" key="9">
    <source>
        <dbReference type="EMBL" id="MCX3061063.1"/>
    </source>
</evidence>
<proteinExistence type="inferred from homology"/>
<reference evidence="9" key="1">
    <citation type="submission" date="2022-10" db="EMBL/GenBank/DDBJ databases">
        <title>Streptomyces beihaiensis sp. nov., a chitin degrading actinobacterium, isolated from shrimp pond soil.</title>
        <authorList>
            <person name="Xie J."/>
            <person name="Shen N."/>
        </authorList>
    </citation>
    <scope>NUCLEOTIDE SEQUENCE</scope>
    <source>
        <strain evidence="9">GXMU-J5</strain>
    </source>
</reference>
<dbReference type="InterPro" id="IPR003726">
    <property type="entry name" value="HCY_dom"/>
</dbReference>
<accession>A0ABT3TYK0</accession>
<keyword evidence="7" id="KW-0862">Zinc</keyword>
<comment type="similarity">
    <text evidence="1">Belongs to the vitamin-B12 dependent methionine synthase family.</text>
</comment>
<organism evidence="9 10">
    <name type="scientific">Streptomyces beihaiensis</name>
    <dbReference type="NCBI Taxonomy" id="2984495"/>
    <lineage>
        <taxon>Bacteria</taxon>
        <taxon>Bacillati</taxon>
        <taxon>Actinomycetota</taxon>
        <taxon>Actinomycetes</taxon>
        <taxon>Kitasatosporales</taxon>
        <taxon>Streptomycetaceae</taxon>
        <taxon>Streptomyces</taxon>
    </lineage>
</organism>
<keyword evidence="10" id="KW-1185">Reference proteome</keyword>
<dbReference type="EMBL" id="JAPHNL010000152">
    <property type="protein sequence ID" value="MCX3061063.1"/>
    <property type="molecule type" value="Genomic_DNA"/>
</dbReference>
<dbReference type="PROSITE" id="PS50970">
    <property type="entry name" value="HCY"/>
    <property type="match status" value="1"/>
</dbReference>
<dbReference type="Proteomes" id="UP001163064">
    <property type="component" value="Unassembled WGS sequence"/>
</dbReference>
<protein>
    <submittedName>
        <fullName evidence="9">Homocysteine S-methyltransferase family protein</fullName>
    </submittedName>
</protein>
<keyword evidence="4" id="KW-0949">S-adenosyl-L-methionine</keyword>
<evidence type="ECO:0000256" key="3">
    <source>
        <dbReference type="ARBA" id="ARBA00022679"/>
    </source>
</evidence>
<evidence type="ECO:0000256" key="4">
    <source>
        <dbReference type="ARBA" id="ARBA00022691"/>
    </source>
</evidence>